<feature type="transmembrane region" description="Helical" evidence="6">
    <location>
        <begin position="39"/>
        <end position="61"/>
    </location>
</feature>
<dbReference type="Proteomes" id="UP001432027">
    <property type="component" value="Unassembled WGS sequence"/>
</dbReference>
<evidence type="ECO:0000256" key="6">
    <source>
        <dbReference type="RuleBase" id="RU280813"/>
    </source>
</evidence>
<comment type="caution">
    <text evidence="7">The sequence shown here is derived from an EMBL/GenBank/DDBJ whole genome shotgun (WGS) entry which is preliminary data.</text>
</comment>
<name>A0AAV5SBR0_9BILA</name>
<evidence type="ECO:0000313" key="8">
    <source>
        <dbReference type="Proteomes" id="UP001432027"/>
    </source>
</evidence>
<dbReference type="InterPro" id="IPR000609">
    <property type="entry name" value="7TM_GPCR_serpentine_rcpt_Srg"/>
</dbReference>
<evidence type="ECO:0000256" key="1">
    <source>
        <dbReference type="ARBA" id="ARBA00004141"/>
    </source>
</evidence>
<evidence type="ECO:0000256" key="3">
    <source>
        <dbReference type="ARBA" id="ARBA00022692"/>
    </source>
</evidence>
<comment type="caution">
    <text evidence="6">Lacks conserved residue(s) required for the propagation of feature annotation.</text>
</comment>
<feature type="non-terminal residue" evidence="7">
    <location>
        <position position="1"/>
    </location>
</feature>
<evidence type="ECO:0000256" key="5">
    <source>
        <dbReference type="ARBA" id="ARBA00023136"/>
    </source>
</evidence>
<evidence type="ECO:0000256" key="2">
    <source>
        <dbReference type="ARBA" id="ARBA00005692"/>
    </source>
</evidence>
<keyword evidence="5 6" id="KW-0472">Membrane</keyword>
<sequence length="144" mass="16530">EEMQATNVIQLCYGIPGIIFYVVVLYGMFHLRAILNKSFIAIFVVTTVINIATWLNTWAIVRLKDEPSFILFYNWLAENNLLRTSMMFLVAHFNYAQNVCVFLLTLDRFAVISSIARDAQLWKRIYPLVVITTHAIVLAITLGL</sequence>
<feature type="transmembrane region" description="Helical" evidence="6">
    <location>
        <begin position="125"/>
        <end position="143"/>
    </location>
</feature>
<dbReference type="AlphaFoldDB" id="A0AAV5SBR0"/>
<gene>
    <name evidence="7" type="ORF">PENTCL1PPCAC_924</name>
</gene>
<keyword evidence="3 6" id="KW-0812">Transmembrane</keyword>
<dbReference type="EMBL" id="BTSX01000001">
    <property type="protein sequence ID" value="GMS78749.1"/>
    <property type="molecule type" value="Genomic_DNA"/>
</dbReference>
<evidence type="ECO:0000313" key="7">
    <source>
        <dbReference type="EMBL" id="GMS78749.1"/>
    </source>
</evidence>
<protein>
    <recommendedName>
        <fullName evidence="6">Serpentine receptor class gamma</fullName>
    </recommendedName>
</protein>
<organism evidence="7 8">
    <name type="scientific">Pristionchus entomophagus</name>
    <dbReference type="NCBI Taxonomy" id="358040"/>
    <lineage>
        <taxon>Eukaryota</taxon>
        <taxon>Metazoa</taxon>
        <taxon>Ecdysozoa</taxon>
        <taxon>Nematoda</taxon>
        <taxon>Chromadorea</taxon>
        <taxon>Rhabditida</taxon>
        <taxon>Rhabditina</taxon>
        <taxon>Diplogasteromorpha</taxon>
        <taxon>Diplogasteroidea</taxon>
        <taxon>Neodiplogasteridae</taxon>
        <taxon>Pristionchus</taxon>
    </lineage>
</organism>
<dbReference type="GO" id="GO:0016020">
    <property type="term" value="C:membrane"/>
    <property type="evidence" value="ECO:0007669"/>
    <property type="project" value="UniProtKB-SubCell"/>
</dbReference>
<dbReference type="Pfam" id="PF02118">
    <property type="entry name" value="Srg"/>
    <property type="match status" value="1"/>
</dbReference>
<feature type="transmembrane region" description="Helical" evidence="6">
    <location>
        <begin position="6"/>
        <end position="27"/>
    </location>
</feature>
<proteinExistence type="inferred from homology"/>
<evidence type="ECO:0000256" key="4">
    <source>
        <dbReference type="ARBA" id="ARBA00022989"/>
    </source>
</evidence>
<dbReference type="PANTHER" id="PTHR31552:SF8">
    <property type="entry name" value="SERPENTINE RECEPTOR CLASS GAMMA"/>
    <property type="match status" value="1"/>
</dbReference>
<dbReference type="GO" id="GO:0007606">
    <property type="term" value="P:sensory perception of chemical stimulus"/>
    <property type="evidence" value="ECO:0007669"/>
    <property type="project" value="UniProtKB-UniRule"/>
</dbReference>
<dbReference type="PANTHER" id="PTHR31552">
    <property type="entry name" value="SERPENTINE RECEPTOR CLASS GAMMA"/>
    <property type="match status" value="1"/>
</dbReference>
<dbReference type="GO" id="GO:0004888">
    <property type="term" value="F:transmembrane signaling receptor activity"/>
    <property type="evidence" value="ECO:0007669"/>
    <property type="project" value="InterPro"/>
</dbReference>
<keyword evidence="4 6" id="KW-1133">Transmembrane helix</keyword>
<comment type="similarity">
    <text evidence="2 6">Belongs to the nematode receptor-like protein srg family.</text>
</comment>
<feature type="non-terminal residue" evidence="7">
    <location>
        <position position="144"/>
    </location>
</feature>
<comment type="subcellular location">
    <subcellularLocation>
        <location evidence="1">Membrane</location>
        <topology evidence="1">Multi-pass membrane protein</topology>
    </subcellularLocation>
</comment>
<accession>A0AAV5SBR0</accession>
<keyword evidence="8" id="KW-1185">Reference proteome</keyword>
<reference evidence="7" key="1">
    <citation type="submission" date="2023-10" db="EMBL/GenBank/DDBJ databases">
        <title>Genome assembly of Pristionchus species.</title>
        <authorList>
            <person name="Yoshida K."/>
            <person name="Sommer R.J."/>
        </authorList>
    </citation>
    <scope>NUCLEOTIDE SEQUENCE</scope>
    <source>
        <strain evidence="7">RS0144</strain>
    </source>
</reference>